<proteinExistence type="predicted"/>
<evidence type="ECO:0000256" key="4">
    <source>
        <dbReference type="ARBA" id="ARBA00023136"/>
    </source>
</evidence>
<evidence type="ECO:0000313" key="7">
    <source>
        <dbReference type="Proteomes" id="UP001305606"/>
    </source>
</evidence>
<sequence>MTTPRDLLIVTLDVAPIRPLERGDLSLALAGAELIDLLGAEALGLEEDRIVPRLSPATGDRMLDEAASSLQRQPPYEPVGDWLWRRGRDLTPAYLDALEAAGQVTRRRHGWLPVRPGQAVPVDSPARRHATDRWSSDEPVLASLAAAIGVREEPTGDVADGVADEAVVTVLATVNDAVMELEAVRQRRAIEQAAYDNVWRGE</sequence>
<dbReference type="Gene3D" id="1.10.3630.10">
    <property type="entry name" value="yeast vps74-n-term truncation variant domain like"/>
    <property type="match status" value="1"/>
</dbReference>
<keyword evidence="2" id="KW-0333">Golgi apparatus</keyword>
<accession>A0ABY9V970</accession>
<evidence type="ECO:0000256" key="5">
    <source>
        <dbReference type="SAM" id="MobiDB-lite"/>
    </source>
</evidence>
<dbReference type="RefSeq" id="WP_311038812.1">
    <property type="nucleotide sequence ID" value="NZ_CP117522.1"/>
</dbReference>
<protein>
    <submittedName>
        <fullName evidence="6">GPP34 family phosphoprotein</fullName>
    </submittedName>
</protein>
<feature type="compositionally biased region" description="Basic and acidic residues" evidence="5">
    <location>
        <begin position="125"/>
        <end position="135"/>
    </location>
</feature>
<evidence type="ECO:0000256" key="1">
    <source>
        <dbReference type="ARBA" id="ARBA00004255"/>
    </source>
</evidence>
<dbReference type="EMBL" id="CP117522">
    <property type="protein sequence ID" value="WNF00425.1"/>
    <property type="molecule type" value="Genomic_DNA"/>
</dbReference>
<evidence type="ECO:0000313" key="6">
    <source>
        <dbReference type="EMBL" id="WNF00425.1"/>
    </source>
</evidence>
<dbReference type="InterPro" id="IPR038261">
    <property type="entry name" value="GPP34-like_sf"/>
</dbReference>
<keyword evidence="7" id="KW-1185">Reference proteome</keyword>
<name>A0ABY9V970_9ACTN</name>
<dbReference type="Proteomes" id="UP001305606">
    <property type="component" value="Chromosome"/>
</dbReference>
<organism evidence="6 7">
    <name type="scientific">Streptomyces luomodiensis</name>
    <dbReference type="NCBI Taxonomy" id="3026192"/>
    <lineage>
        <taxon>Bacteria</taxon>
        <taxon>Bacillati</taxon>
        <taxon>Actinomycetota</taxon>
        <taxon>Actinomycetes</taxon>
        <taxon>Kitasatosporales</taxon>
        <taxon>Streptomycetaceae</taxon>
        <taxon>Streptomyces</taxon>
    </lineage>
</organism>
<comment type="subcellular location">
    <subcellularLocation>
        <location evidence="1">Golgi apparatus membrane</location>
        <topology evidence="1">Peripheral membrane protein</topology>
        <orientation evidence="1">Cytoplasmic side</orientation>
    </subcellularLocation>
</comment>
<evidence type="ECO:0000256" key="2">
    <source>
        <dbReference type="ARBA" id="ARBA00023034"/>
    </source>
</evidence>
<dbReference type="InterPro" id="IPR008628">
    <property type="entry name" value="GPP34-like"/>
</dbReference>
<keyword evidence="3" id="KW-0446">Lipid-binding</keyword>
<feature type="region of interest" description="Disordered" evidence="5">
    <location>
        <begin position="115"/>
        <end position="135"/>
    </location>
</feature>
<keyword evidence="4" id="KW-0472">Membrane</keyword>
<reference evidence="6 7" key="1">
    <citation type="submission" date="2023-02" db="EMBL/GenBank/DDBJ databases">
        <title>Streptomyces sp. SCA4-21 with antifungal activity against Fusarium oxysporum f. sp. cubense, Streptomyces sp. SCA2-17 with antifungal activity against Fusarium oxysporum f. sp. cubense.</title>
        <authorList>
            <person name="Qi D."/>
        </authorList>
    </citation>
    <scope>NUCLEOTIDE SEQUENCE [LARGE SCALE GENOMIC DNA]</scope>
    <source>
        <strain evidence="6 7">SCA4-21</strain>
    </source>
</reference>
<dbReference type="Pfam" id="PF05719">
    <property type="entry name" value="GPP34"/>
    <property type="match status" value="1"/>
</dbReference>
<gene>
    <name evidence="6" type="ORF">PS467_36430</name>
</gene>
<evidence type="ECO:0000256" key="3">
    <source>
        <dbReference type="ARBA" id="ARBA00023121"/>
    </source>
</evidence>